<comment type="function">
    <text evidence="7 8">One of the proteins that surrounds the polypeptide exit tunnel on the outside of the subunit.</text>
</comment>
<dbReference type="InterPro" id="IPR057264">
    <property type="entry name" value="Ribosomal_uL24_C"/>
</dbReference>
<dbReference type="Proteomes" id="UP000823631">
    <property type="component" value="Unassembled WGS sequence"/>
</dbReference>
<evidence type="ECO:0000313" key="11">
    <source>
        <dbReference type="EMBL" id="MBO8416506.1"/>
    </source>
</evidence>
<comment type="caution">
    <text evidence="11">The sequence shown here is derived from an EMBL/GenBank/DDBJ whole genome shotgun (WGS) entry which is preliminary data.</text>
</comment>
<sequence>MAAKIRCNDEVIVITGKDKGKTGKVTRVYPSEHKVLVEGINLKKKHQKANPNLNIQGGIVDKEAPIDVSNVAIYNSATQKADKVGFRFDENGVKVRFFKSTNEVIPNGTK</sequence>
<evidence type="ECO:0000256" key="3">
    <source>
        <dbReference type="ARBA" id="ARBA00022884"/>
    </source>
</evidence>
<evidence type="ECO:0000256" key="7">
    <source>
        <dbReference type="ARBA" id="ARBA00058688"/>
    </source>
</evidence>
<comment type="subunit">
    <text evidence="8">Part of the 50S ribosomal subunit.</text>
</comment>
<protein>
    <recommendedName>
        <fullName evidence="6 8">Large ribosomal subunit protein uL24</fullName>
    </recommendedName>
</protein>
<comment type="similarity">
    <text evidence="1 8 9">Belongs to the universal ribosomal protein uL24 family.</text>
</comment>
<dbReference type="PANTHER" id="PTHR12903">
    <property type="entry name" value="MITOCHONDRIAL RIBOSOMAL PROTEIN L24"/>
    <property type="match status" value="1"/>
</dbReference>
<dbReference type="GO" id="GO:0019843">
    <property type="term" value="F:rRNA binding"/>
    <property type="evidence" value="ECO:0007669"/>
    <property type="project" value="UniProtKB-UniRule"/>
</dbReference>
<dbReference type="NCBIfam" id="TIGR01079">
    <property type="entry name" value="rplX_bact"/>
    <property type="match status" value="1"/>
</dbReference>
<evidence type="ECO:0000256" key="8">
    <source>
        <dbReference type="HAMAP-Rule" id="MF_01326"/>
    </source>
</evidence>
<evidence type="ECO:0000256" key="9">
    <source>
        <dbReference type="RuleBase" id="RU003477"/>
    </source>
</evidence>
<evidence type="ECO:0000259" key="10">
    <source>
        <dbReference type="SMART" id="SM00739"/>
    </source>
</evidence>
<dbReference type="HAMAP" id="MF_01326_B">
    <property type="entry name" value="Ribosomal_uL24_B"/>
    <property type="match status" value="1"/>
</dbReference>
<gene>
    <name evidence="8 11" type="primary">rplX</name>
    <name evidence="11" type="ORF">IAB19_09015</name>
</gene>
<feature type="domain" description="KOW" evidence="10">
    <location>
        <begin position="4"/>
        <end position="31"/>
    </location>
</feature>
<dbReference type="PROSITE" id="PS01108">
    <property type="entry name" value="RIBOSOMAL_L24"/>
    <property type="match status" value="1"/>
</dbReference>
<keyword evidence="2 8" id="KW-0699">rRNA-binding</keyword>
<dbReference type="InterPro" id="IPR014722">
    <property type="entry name" value="Rib_uL2_dom2"/>
</dbReference>
<proteinExistence type="inferred from homology"/>
<evidence type="ECO:0000256" key="4">
    <source>
        <dbReference type="ARBA" id="ARBA00022980"/>
    </source>
</evidence>
<accession>A0A9D9DFL0</accession>
<dbReference type="FunFam" id="2.30.30.30:FF:000004">
    <property type="entry name" value="50S ribosomal protein L24"/>
    <property type="match status" value="1"/>
</dbReference>
<evidence type="ECO:0000256" key="6">
    <source>
        <dbReference type="ARBA" id="ARBA00035206"/>
    </source>
</evidence>
<dbReference type="InterPro" id="IPR003256">
    <property type="entry name" value="Ribosomal_uL24"/>
</dbReference>
<reference evidence="11" key="2">
    <citation type="journal article" date="2021" name="PeerJ">
        <title>Extensive microbial diversity within the chicken gut microbiome revealed by metagenomics and culture.</title>
        <authorList>
            <person name="Gilroy R."/>
            <person name="Ravi A."/>
            <person name="Getino M."/>
            <person name="Pursley I."/>
            <person name="Horton D.L."/>
            <person name="Alikhan N.F."/>
            <person name="Baker D."/>
            <person name="Gharbi K."/>
            <person name="Hall N."/>
            <person name="Watson M."/>
            <person name="Adriaenssens E.M."/>
            <person name="Foster-Nyarko E."/>
            <person name="Jarju S."/>
            <person name="Secka A."/>
            <person name="Antonio M."/>
            <person name="Oren A."/>
            <person name="Chaudhuri R.R."/>
            <person name="La Ragione R."/>
            <person name="Hildebrand F."/>
            <person name="Pallen M.J."/>
        </authorList>
    </citation>
    <scope>NUCLEOTIDE SEQUENCE</scope>
    <source>
        <strain evidence="11">17213</strain>
    </source>
</reference>
<evidence type="ECO:0000256" key="2">
    <source>
        <dbReference type="ARBA" id="ARBA00022730"/>
    </source>
</evidence>
<comment type="function">
    <text evidence="8">One of two assembly initiator proteins, it binds directly to the 5'-end of the 23S rRNA, where it nucleates assembly of the 50S subunit.</text>
</comment>
<dbReference type="GO" id="GO:0006412">
    <property type="term" value="P:translation"/>
    <property type="evidence" value="ECO:0007669"/>
    <property type="project" value="UniProtKB-UniRule"/>
</dbReference>
<dbReference type="CDD" id="cd06089">
    <property type="entry name" value="KOW_RPL26"/>
    <property type="match status" value="1"/>
</dbReference>
<reference evidence="11" key="1">
    <citation type="submission" date="2020-10" db="EMBL/GenBank/DDBJ databases">
        <authorList>
            <person name="Gilroy R."/>
        </authorList>
    </citation>
    <scope>NUCLEOTIDE SEQUENCE</scope>
    <source>
        <strain evidence="11">17213</strain>
    </source>
</reference>
<evidence type="ECO:0000313" key="12">
    <source>
        <dbReference type="Proteomes" id="UP000823631"/>
    </source>
</evidence>
<keyword evidence="5 8" id="KW-0687">Ribonucleoprotein</keyword>
<dbReference type="SUPFAM" id="SSF50104">
    <property type="entry name" value="Translation proteins SH3-like domain"/>
    <property type="match status" value="1"/>
</dbReference>
<name>A0A9D9DFL0_9GAMM</name>
<evidence type="ECO:0000256" key="5">
    <source>
        <dbReference type="ARBA" id="ARBA00023274"/>
    </source>
</evidence>
<dbReference type="Pfam" id="PF17136">
    <property type="entry name" value="ribosomal_L24"/>
    <property type="match status" value="1"/>
</dbReference>
<dbReference type="InterPro" id="IPR005825">
    <property type="entry name" value="Ribosomal_uL24_CS"/>
</dbReference>
<dbReference type="InterPro" id="IPR008991">
    <property type="entry name" value="Translation_prot_SH3-like_sf"/>
</dbReference>
<dbReference type="GO" id="GO:1990904">
    <property type="term" value="C:ribonucleoprotein complex"/>
    <property type="evidence" value="ECO:0007669"/>
    <property type="project" value="UniProtKB-KW"/>
</dbReference>
<keyword evidence="4 8" id="KW-0689">Ribosomal protein</keyword>
<dbReference type="Pfam" id="PF00467">
    <property type="entry name" value="KOW"/>
    <property type="match status" value="1"/>
</dbReference>
<evidence type="ECO:0000256" key="1">
    <source>
        <dbReference type="ARBA" id="ARBA00010618"/>
    </source>
</evidence>
<organism evidence="11 12">
    <name type="scientific">Candidatus Avisuccinivibrio stercorigallinarum</name>
    <dbReference type="NCBI Taxonomy" id="2840704"/>
    <lineage>
        <taxon>Bacteria</taxon>
        <taxon>Pseudomonadati</taxon>
        <taxon>Pseudomonadota</taxon>
        <taxon>Gammaproteobacteria</taxon>
        <taxon>Aeromonadales</taxon>
        <taxon>Succinivibrionaceae</taxon>
        <taxon>Succinivibrionaceae incertae sedis</taxon>
        <taxon>Candidatus Avisuccinivibrio</taxon>
    </lineage>
</organism>
<dbReference type="InterPro" id="IPR005824">
    <property type="entry name" value="KOW"/>
</dbReference>
<dbReference type="GO" id="GO:0003735">
    <property type="term" value="F:structural constituent of ribosome"/>
    <property type="evidence" value="ECO:0007669"/>
    <property type="project" value="InterPro"/>
</dbReference>
<dbReference type="Gene3D" id="2.30.30.30">
    <property type="match status" value="1"/>
</dbReference>
<dbReference type="SMART" id="SM00739">
    <property type="entry name" value="KOW"/>
    <property type="match status" value="1"/>
</dbReference>
<dbReference type="GO" id="GO:0005840">
    <property type="term" value="C:ribosome"/>
    <property type="evidence" value="ECO:0007669"/>
    <property type="project" value="UniProtKB-KW"/>
</dbReference>
<dbReference type="EMBL" id="JADINH010000179">
    <property type="protein sequence ID" value="MBO8416506.1"/>
    <property type="molecule type" value="Genomic_DNA"/>
</dbReference>
<keyword evidence="3 8" id="KW-0694">RNA-binding</keyword>
<dbReference type="InterPro" id="IPR041988">
    <property type="entry name" value="Ribosomal_uL24_KOW"/>
</dbReference>
<dbReference type="AlphaFoldDB" id="A0A9D9DFL0"/>